<dbReference type="AlphaFoldDB" id="A0A2U2N963"/>
<keyword evidence="3" id="KW-1185">Reference proteome</keyword>
<accession>A0A2U2N963</accession>
<protein>
    <recommendedName>
        <fullName evidence="4">Acetoacetyl-CoA synthase</fullName>
    </recommendedName>
</protein>
<keyword evidence="1" id="KW-1277">Toxin-antitoxin system</keyword>
<proteinExistence type="predicted"/>
<dbReference type="EMBL" id="QFFI01000001">
    <property type="protein sequence ID" value="PWG65696.1"/>
    <property type="molecule type" value="Genomic_DNA"/>
</dbReference>
<reference evidence="2 3" key="1">
    <citation type="submission" date="2018-05" db="EMBL/GenBank/DDBJ databases">
        <title>Spiribacter halobius sp. nov., a moderately halophilic bacterium isolated from marine solar saltern.</title>
        <authorList>
            <person name="Zheng W.-S."/>
            <person name="Lu D.-C."/>
            <person name="Du Z.-J."/>
        </authorList>
    </citation>
    <scope>NUCLEOTIDE SEQUENCE [LARGE SCALE GENOMIC DNA]</scope>
    <source>
        <strain evidence="2 3">E85</strain>
    </source>
</reference>
<organism evidence="2 3">
    <name type="scientific">Sediminicurvatus halobius</name>
    <dbReference type="NCBI Taxonomy" id="2182432"/>
    <lineage>
        <taxon>Bacteria</taxon>
        <taxon>Pseudomonadati</taxon>
        <taxon>Pseudomonadota</taxon>
        <taxon>Gammaproteobacteria</taxon>
        <taxon>Chromatiales</taxon>
        <taxon>Ectothiorhodospiraceae</taxon>
        <taxon>Sediminicurvatus</taxon>
    </lineage>
</organism>
<dbReference type="Pfam" id="PF07362">
    <property type="entry name" value="CcdA"/>
    <property type="match status" value="1"/>
</dbReference>
<gene>
    <name evidence="2" type="ORF">DEM34_00010</name>
</gene>
<evidence type="ECO:0008006" key="4">
    <source>
        <dbReference type="Google" id="ProtNLM"/>
    </source>
</evidence>
<comment type="caution">
    <text evidence="2">The sequence shown here is derived from an EMBL/GenBank/DDBJ whole genome shotgun (WGS) entry which is preliminary data.</text>
</comment>
<dbReference type="Proteomes" id="UP000245474">
    <property type="component" value="Unassembled WGS sequence"/>
</dbReference>
<evidence type="ECO:0000313" key="3">
    <source>
        <dbReference type="Proteomes" id="UP000245474"/>
    </source>
</evidence>
<name>A0A2U2N963_9GAMM</name>
<dbReference type="InterPro" id="IPR009956">
    <property type="entry name" value="Post-segregation_anti-tox_CcdA"/>
</dbReference>
<evidence type="ECO:0000256" key="1">
    <source>
        <dbReference type="ARBA" id="ARBA00022649"/>
    </source>
</evidence>
<sequence length="123" mass="14327">MPGRCTETRCLRRCTVNAHRWQGTNDRSKILWTLPPPVTDMAFGHDSRRSTKKRAVHLSLDSAVVDEARSQGINLSQVLEGHLREALRAHREQTWRNENRDAIRHYNERAAERGSFGDRFRCF</sequence>
<evidence type="ECO:0000313" key="2">
    <source>
        <dbReference type="EMBL" id="PWG65696.1"/>
    </source>
</evidence>